<accession>A0A1A0HAI5</accession>
<sequence length="492" mass="56664">MSGPSKTGVDLYREYQAVFQLNARDLEQKKPRRAYRRSLLGCLNCKKKKIKCDETKSQCRNCLKSHLKCAWPEKKQAHADKDLMRPQSGLATREKEPLSSEHVFQEPRSQMDTHFLSVFIHSFLPTLAQVNFQDKRQCLELVLAAAKESPLLQEVFIACGASIIAFNNEQHRHMAQERYTKAINFYLAELKLGKIQGGEVWFFVAVQVLQILCLRDMFADSNATRCAAHFGAAHKIISLRLSSDRNNISSQKPFLMLEKIMLENFLFNYSITIFFCDHKQLPELVPSPFVFFHAARTKLVHIFYDSIDRYKYRSMLAFQIAAKCAWLCRLKLPLDEDGRFLHMEIMQLAEALLLSFENEAEEYCHLNVKATMSIAKVVLNTSLILLLKITDFDSVRARDLQHLVKAIRADIDQPHNSNTILPIWSLMIAASTSLDPDDQAFFKKCLGDLLVRSKSKIIVQILNYLDGLWELYEGEEPFEFMFDTTVLDQVCN</sequence>
<dbReference type="PROSITE" id="PS00463">
    <property type="entry name" value="ZN2_CY6_FUNGAL_1"/>
    <property type="match status" value="1"/>
</dbReference>
<dbReference type="Gene3D" id="4.10.240.10">
    <property type="entry name" value="Zn(2)-C6 fungal-type DNA-binding domain"/>
    <property type="match status" value="1"/>
</dbReference>
<dbReference type="STRING" id="869754.A0A1A0HAI5"/>
<evidence type="ECO:0000259" key="2">
    <source>
        <dbReference type="PROSITE" id="PS50048"/>
    </source>
</evidence>
<evidence type="ECO:0000313" key="4">
    <source>
        <dbReference type="Proteomes" id="UP000092555"/>
    </source>
</evidence>
<dbReference type="SUPFAM" id="SSF57701">
    <property type="entry name" value="Zn2/Cys6 DNA-binding domain"/>
    <property type="match status" value="1"/>
</dbReference>
<gene>
    <name evidence="3" type="ORF">METBIDRAFT_41492</name>
</gene>
<dbReference type="AlphaFoldDB" id="A0A1A0HAI5"/>
<keyword evidence="4" id="KW-1185">Reference proteome</keyword>
<dbReference type="InterPro" id="IPR001138">
    <property type="entry name" value="Zn2Cys6_DnaBD"/>
</dbReference>
<keyword evidence="1" id="KW-0539">Nucleus</keyword>
<dbReference type="Pfam" id="PF00172">
    <property type="entry name" value="Zn_clus"/>
    <property type="match status" value="1"/>
</dbReference>
<dbReference type="PROSITE" id="PS50048">
    <property type="entry name" value="ZN2_CY6_FUNGAL_2"/>
    <property type="match status" value="1"/>
</dbReference>
<dbReference type="Proteomes" id="UP000092555">
    <property type="component" value="Unassembled WGS sequence"/>
</dbReference>
<dbReference type="RefSeq" id="XP_018711397.1">
    <property type="nucleotide sequence ID" value="XM_018857410.1"/>
</dbReference>
<dbReference type="PANTHER" id="PTHR37534:SF46">
    <property type="entry name" value="ZN(II)2CYS6 TRANSCRIPTION FACTOR (EUROFUNG)"/>
    <property type="match status" value="1"/>
</dbReference>
<dbReference type="EMBL" id="LXTC01000003">
    <property type="protein sequence ID" value="OBA20887.1"/>
    <property type="molecule type" value="Genomic_DNA"/>
</dbReference>
<dbReference type="GeneID" id="30030386"/>
<evidence type="ECO:0000256" key="1">
    <source>
        <dbReference type="ARBA" id="ARBA00023242"/>
    </source>
</evidence>
<dbReference type="GO" id="GO:0008270">
    <property type="term" value="F:zinc ion binding"/>
    <property type="evidence" value="ECO:0007669"/>
    <property type="project" value="InterPro"/>
</dbReference>
<name>A0A1A0HAI5_9ASCO</name>
<protein>
    <recommendedName>
        <fullName evidence="2">Zn(2)-C6 fungal-type domain-containing protein</fullName>
    </recommendedName>
</protein>
<dbReference type="PANTHER" id="PTHR37534">
    <property type="entry name" value="TRANSCRIPTIONAL ACTIVATOR PROTEIN UGA3"/>
    <property type="match status" value="1"/>
</dbReference>
<feature type="domain" description="Zn(2)-C6 fungal-type" evidence="2">
    <location>
        <begin position="41"/>
        <end position="71"/>
    </location>
</feature>
<dbReference type="GO" id="GO:0000981">
    <property type="term" value="F:DNA-binding transcription factor activity, RNA polymerase II-specific"/>
    <property type="evidence" value="ECO:0007669"/>
    <property type="project" value="InterPro"/>
</dbReference>
<organism evidence="3 4">
    <name type="scientific">Metschnikowia bicuspidata var. bicuspidata NRRL YB-4993</name>
    <dbReference type="NCBI Taxonomy" id="869754"/>
    <lineage>
        <taxon>Eukaryota</taxon>
        <taxon>Fungi</taxon>
        <taxon>Dikarya</taxon>
        <taxon>Ascomycota</taxon>
        <taxon>Saccharomycotina</taxon>
        <taxon>Pichiomycetes</taxon>
        <taxon>Metschnikowiaceae</taxon>
        <taxon>Metschnikowia</taxon>
    </lineage>
</organism>
<dbReference type="InterPro" id="IPR036864">
    <property type="entry name" value="Zn2-C6_fun-type_DNA-bd_sf"/>
</dbReference>
<proteinExistence type="predicted"/>
<reference evidence="3 4" key="1">
    <citation type="submission" date="2016-05" db="EMBL/GenBank/DDBJ databases">
        <title>Comparative genomics of biotechnologically important yeasts.</title>
        <authorList>
            <consortium name="DOE Joint Genome Institute"/>
            <person name="Riley R."/>
            <person name="Haridas S."/>
            <person name="Wolfe K.H."/>
            <person name="Lopes M.R."/>
            <person name="Hittinger C.T."/>
            <person name="Goker M."/>
            <person name="Salamov A."/>
            <person name="Wisecaver J."/>
            <person name="Long T.M."/>
            <person name="Aerts A.L."/>
            <person name="Barry K."/>
            <person name="Choi C."/>
            <person name="Clum A."/>
            <person name="Coughlan A.Y."/>
            <person name="Deshpande S."/>
            <person name="Douglass A.P."/>
            <person name="Hanson S.J."/>
            <person name="Klenk H.-P."/>
            <person name="LaButti K."/>
            <person name="Lapidus A."/>
            <person name="Lindquist E."/>
            <person name="Lipzen A."/>
            <person name="Meier-kolthoff J.P."/>
            <person name="Ohm R.A."/>
            <person name="Otillar R.P."/>
            <person name="Pangilinan J."/>
            <person name="Peng Y."/>
            <person name="Rokas A."/>
            <person name="Rosa C.A."/>
            <person name="Scheuner C."/>
            <person name="Sibirny A.A."/>
            <person name="Slot J.C."/>
            <person name="Stielow J.B."/>
            <person name="Sun H."/>
            <person name="Kurtzman C.P."/>
            <person name="Blackwell M."/>
            <person name="Grigoriev I.V."/>
            <person name="Jeffries T.W."/>
        </authorList>
    </citation>
    <scope>NUCLEOTIDE SEQUENCE [LARGE SCALE GENOMIC DNA]</scope>
    <source>
        <strain evidence="3 4">NRRL YB-4993</strain>
    </source>
</reference>
<dbReference type="OrthoDB" id="3598904at2759"/>
<dbReference type="SMART" id="SM00066">
    <property type="entry name" value="GAL4"/>
    <property type="match status" value="1"/>
</dbReference>
<comment type="caution">
    <text evidence="3">The sequence shown here is derived from an EMBL/GenBank/DDBJ whole genome shotgun (WGS) entry which is preliminary data.</text>
</comment>
<evidence type="ECO:0000313" key="3">
    <source>
        <dbReference type="EMBL" id="OBA20887.1"/>
    </source>
</evidence>
<dbReference type="CDD" id="cd00067">
    <property type="entry name" value="GAL4"/>
    <property type="match status" value="1"/>
</dbReference>